<evidence type="ECO:0000313" key="2">
    <source>
        <dbReference type="EMBL" id="OGL99131.1"/>
    </source>
</evidence>
<dbReference type="InterPro" id="IPR011611">
    <property type="entry name" value="PfkB_dom"/>
</dbReference>
<dbReference type="SUPFAM" id="SSF53613">
    <property type="entry name" value="Ribokinase-like"/>
    <property type="match status" value="1"/>
</dbReference>
<dbReference type="EMBL" id="MGFD01000014">
    <property type="protein sequence ID" value="OGL99131.1"/>
    <property type="molecule type" value="Genomic_DNA"/>
</dbReference>
<dbReference type="AlphaFoldDB" id="A0A1F7W8K4"/>
<dbReference type="Pfam" id="PF00294">
    <property type="entry name" value="PfkB"/>
    <property type="match status" value="1"/>
</dbReference>
<dbReference type="STRING" id="1802421.A2318_02380"/>
<dbReference type="Gene3D" id="3.40.1190.20">
    <property type="match status" value="1"/>
</dbReference>
<evidence type="ECO:0000259" key="1">
    <source>
        <dbReference type="Pfam" id="PF00294"/>
    </source>
</evidence>
<sequence>MSIVVIASFAEDHFERNGTTSILPGGPAYYIQNALRSLSVEPIIYSGSKPAIVSIALIDGEERGKLVEVKPILIPKRIQADAIIVSTVDQEFALQDLPEGIRFTLVDLQGYLRSAKGKEEISSQEVWKKISCVKVTEEEFEKLPAQLREEQKQRELIITRGSQSVTVWEKGIAYQIPVRPVVVTHALGAGDRFVAAYAVARYRGDEPEKAAEFAADFVSKSLSEQ</sequence>
<gene>
    <name evidence="2" type="ORF">A2318_02380</name>
</gene>
<evidence type="ECO:0000313" key="3">
    <source>
        <dbReference type="Proteomes" id="UP000177331"/>
    </source>
</evidence>
<reference evidence="2 3" key="1">
    <citation type="journal article" date="2016" name="Nat. Commun.">
        <title>Thousands of microbial genomes shed light on interconnected biogeochemical processes in an aquifer system.</title>
        <authorList>
            <person name="Anantharaman K."/>
            <person name="Brown C.T."/>
            <person name="Hug L.A."/>
            <person name="Sharon I."/>
            <person name="Castelle C.J."/>
            <person name="Probst A.J."/>
            <person name="Thomas B.C."/>
            <person name="Singh A."/>
            <person name="Wilkins M.J."/>
            <person name="Karaoz U."/>
            <person name="Brodie E.L."/>
            <person name="Williams K.H."/>
            <person name="Hubbard S.S."/>
            <person name="Banfield J.F."/>
        </authorList>
    </citation>
    <scope>NUCLEOTIDE SEQUENCE [LARGE SCALE GENOMIC DNA]</scope>
</reference>
<feature type="domain" description="Carbohydrate kinase PfkB" evidence="1">
    <location>
        <begin position="122"/>
        <end position="216"/>
    </location>
</feature>
<dbReference type="InterPro" id="IPR029056">
    <property type="entry name" value="Ribokinase-like"/>
</dbReference>
<comment type="caution">
    <text evidence="2">The sequence shown here is derived from an EMBL/GenBank/DDBJ whole genome shotgun (WGS) entry which is preliminary data.</text>
</comment>
<accession>A0A1F7W8K4</accession>
<name>A0A1F7W8K4_9BACT</name>
<dbReference type="Proteomes" id="UP000177331">
    <property type="component" value="Unassembled WGS sequence"/>
</dbReference>
<proteinExistence type="predicted"/>
<protein>
    <recommendedName>
        <fullName evidence="1">Carbohydrate kinase PfkB domain-containing protein</fullName>
    </recommendedName>
</protein>
<organism evidence="2 3">
    <name type="scientific">Candidatus Uhrbacteria bacterium RIFOXYB2_FULL_45_11</name>
    <dbReference type="NCBI Taxonomy" id="1802421"/>
    <lineage>
        <taxon>Bacteria</taxon>
        <taxon>Candidatus Uhriibacteriota</taxon>
    </lineage>
</organism>